<dbReference type="STRING" id="1043004.A0A074WLC6"/>
<protein>
    <submittedName>
        <fullName evidence="2">Uncharacterized protein</fullName>
    </submittedName>
</protein>
<proteinExistence type="predicted"/>
<evidence type="ECO:0000313" key="2">
    <source>
        <dbReference type="EMBL" id="KEQ72414.1"/>
    </source>
</evidence>
<feature type="region of interest" description="Disordered" evidence="1">
    <location>
        <begin position="139"/>
        <end position="294"/>
    </location>
</feature>
<organism evidence="2 3">
    <name type="scientific">Aureobasidium namibiae CBS 147.97</name>
    <dbReference type="NCBI Taxonomy" id="1043004"/>
    <lineage>
        <taxon>Eukaryota</taxon>
        <taxon>Fungi</taxon>
        <taxon>Dikarya</taxon>
        <taxon>Ascomycota</taxon>
        <taxon>Pezizomycotina</taxon>
        <taxon>Dothideomycetes</taxon>
        <taxon>Dothideomycetidae</taxon>
        <taxon>Dothideales</taxon>
        <taxon>Saccotheciaceae</taxon>
        <taxon>Aureobasidium</taxon>
    </lineage>
</organism>
<feature type="compositionally biased region" description="Acidic residues" evidence="1">
    <location>
        <begin position="260"/>
        <end position="271"/>
    </location>
</feature>
<dbReference type="RefSeq" id="XP_013426702.1">
    <property type="nucleotide sequence ID" value="XM_013571248.1"/>
</dbReference>
<feature type="compositionally biased region" description="Acidic residues" evidence="1">
    <location>
        <begin position="285"/>
        <end position="294"/>
    </location>
</feature>
<sequence>MVVKWSADKDQFILNHLLTDTSIKINNDVLDAMIQTWRMYSPLSHIPFLFLHHNLPFSSQICLHYISLFALYPCTFHTSCATYAYIPSIHTQYSVPNGTLLQVQSDTTIPAATFGAAPTRKALTEHFGKIRKTSKALVAGDGTIPSTPATTTAKKTKTPATKSTATKRKKPVIATSDDSDNNSAPPTKTPAKRRKLVTADEDEDADMQAEVADLGVRIKDEPVDEDTPSKKPVPRRGNVAKMPKYTDDDEDAEGGGHPEEDADNGSEDEYVDKEVVEKMSTYLDAPDDEDEAEV</sequence>
<keyword evidence="3" id="KW-1185">Reference proteome</keyword>
<dbReference type="GeneID" id="25413693"/>
<evidence type="ECO:0000256" key="1">
    <source>
        <dbReference type="SAM" id="MobiDB-lite"/>
    </source>
</evidence>
<gene>
    <name evidence="2" type="ORF">M436DRAFT_64424</name>
</gene>
<evidence type="ECO:0000313" key="3">
    <source>
        <dbReference type="Proteomes" id="UP000027730"/>
    </source>
</evidence>
<dbReference type="EMBL" id="KL584711">
    <property type="protein sequence ID" value="KEQ72414.1"/>
    <property type="molecule type" value="Genomic_DNA"/>
</dbReference>
<feature type="compositionally biased region" description="Low complexity" evidence="1">
    <location>
        <begin position="145"/>
        <end position="164"/>
    </location>
</feature>
<dbReference type="Proteomes" id="UP000027730">
    <property type="component" value="Unassembled WGS sequence"/>
</dbReference>
<dbReference type="HOGENOM" id="CLU_082449_0_0_1"/>
<accession>A0A074WLC6</accession>
<reference evidence="2 3" key="1">
    <citation type="journal article" date="2014" name="BMC Genomics">
        <title>Genome sequencing of four Aureobasidium pullulans varieties: biotechnological potential, stress tolerance, and description of new species.</title>
        <authorList>
            <person name="Gostin Ar C."/>
            <person name="Ohm R.A."/>
            <person name="Kogej T."/>
            <person name="Sonjak S."/>
            <person name="Turk M."/>
            <person name="Zajc J."/>
            <person name="Zalar P."/>
            <person name="Grube M."/>
            <person name="Sun H."/>
            <person name="Han J."/>
            <person name="Sharma A."/>
            <person name="Chiniquy J."/>
            <person name="Ngan C.Y."/>
            <person name="Lipzen A."/>
            <person name="Barry K."/>
            <person name="Grigoriev I.V."/>
            <person name="Gunde-Cimerman N."/>
        </authorList>
    </citation>
    <scope>NUCLEOTIDE SEQUENCE [LARGE SCALE GENOMIC DNA]</scope>
    <source>
        <strain evidence="2 3">CBS 147.97</strain>
    </source>
</reference>
<dbReference type="AlphaFoldDB" id="A0A074WLC6"/>
<name>A0A074WLC6_9PEZI</name>
<dbReference type="OrthoDB" id="5420368at2759"/>